<dbReference type="PANTHER" id="PTHR46277:SF3">
    <property type="entry name" value="BINDING PROTEIN, PUTATIVE-RELATED"/>
    <property type="match status" value="1"/>
</dbReference>
<dbReference type="Gene3D" id="3.40.525.10">
    <property type="entry name" value="CRAL-TRIO lipid binding domain"/>
    <property type="match status" value="1"/>
</dbReference>
<gene>
    <name evidence="3" type="ORF">A3770_19p83490</name>
</gene>
<dbReference type="CDD" id="cd00170">
    <property type="entry name" value="SEC14"/>
    <property type="match status" value="1"/>
</dbReference>
<dbReference type="SUPFAM" id="SSF46938">
    <property type="entry name" value="CRAL/TRIO N-terminal domain"/>
    <property type="match status" value="1"/>
</dbReference>
<dbReference type="InterPro" id="IPR001251">
    <property type="entry name" value="CRAL-TRIO_dom"/>
</dbReference>
<reference evidence="3 4" key="1">
    <citation type="submission" date="2018-07" db="EMBL/GenBank/DDBJ databases">
        <title>The complete nuclear genome of the prasinophyte Chloropicon primus (CCMP1205).</title>
        <authorList>
            <person name="Pombert J.-F."/>
            <person name="Otis C."/>
            <person name="Turmel M."/>
            <person name="Lemieux C."/>
        </authorList>
    </citation>
    <scope>NUCLEOTIDE SEQUENCE [LARGE SCALE GENOMIC DNA]</scope>
    <source>
        <strain evidence="3 4">CCMP1205</strain>
    </source>
</reference>
<keyword evidence="4" id="KW-1185">Reference proteome</keyword>
<dbReference type="EMBL" id="CP031052">
    <property type="protein sequence ID" value="QDZ25831.1"/>
    <property type="molecule type" value="Genomic_DNA"/>
</dbReference>
<dbReference type="SUPFAM" id="SSF52087">
    <property type="entry name" value="CRAL/TRIO domain"/>
    <property type="match status" value="1"/>
</dbReference>
<feature type="domain" description="CRAL-TRIO" evidence="2">
    <location>
        <begin position="201"/>
        <end position="364"/>
    </location>
</feature>
<dbReference type="PROSITE" id="PS50191">
    <property type="entry name" value="CRAL_TRIO"/>
    <property type="match status" value="1"/>
</dbReference>
<dbReference type="PANTHER" id="PTHR46277">
    <property type="entry name" value="OS03G0850700 PROTEIN"/>
    <property type="match status" value="1"/>
</dbReference>
<evidence type="ECO:0000256" key="1">
    <source>
        <dbReference type="SAM" id="Coils"/>
    </source>
</evidence>
<dbReference type="SMART" id="SM00516">
    <property type="entry name" value="SEC14"/>
    <property type="match status" value="1"/>
</dbReference>
<protein>
    <submittedName>
        <fullName evidence="3">CRAL/TRIO domain-containing protein</fullName>
    </submittedName>
</protein>
<proteinExistence type="predicted"/>
<feature type="coiled-coil region" evidence="1">
    <location>
        <begin position="102"/>
        <end position="129"/>
    </location>
</feature>
<dbReference type="Pfam" id="PF03765">
    <property type="entry name" value="CRAL_TRIO_N"/>
    <property type="match status" value="1"/>
</dbReference>
<organism evidence="3 4">
    <name type="scientific">Chloropicon primus</name>
    <dbReference type="NCBI Taxonomy" id="1764295"/>
    <lineage>
        <taxon>Eukaryota</taxon>
        <taxon>Viridiplantae</taxon>
        <taxon>Chlorophyta</taxon>
        <taxon>Chloropicophyceae</taxon>
        <taxon>Chloropicales</taxon>
        <taxon>Chloropicaceae</taxon>
        <taxon>Chloropicon</taxon>
    </lineage>
</organism>
<dbReference type="AlphaFoldDB" id="A0A5B8MZU8"/>
<evidence type="ECO:0000259" key="2">
    <source>
        <dbReference type="PROSITE" id="PS50191"/>
    </source>
</evidence>
<sequence length="371" mass="42176">MAEGPSLAQEVAPPSPAMNVTCMSGKKKPKVSALVSPCFGIGKSSARISHRSENGVGADSARGADRELALKSHRLLHQQNILRKLSTSRIALLSKGRSNTDRTVQDSLREEAELEIEELETDLLERLESNIMQEMAAIERISHGSFSFLSESAETVKEEFMSKHTLRRFLIARNWDIDQATQMLMEYYRWREINPVGGIRHETIETSLAAKKVFMLKERDWNGRPVLVVVATRHIVAHQTLEETIRFVQYCTDKIMHIAMDDERGVSKMCVFVDLRNTGGHCLDKTALGTMLELMQNYFPERLGTAILWKPPTIFWLAWKLIHNFIPKETRRRMCFAYKQKDVSKFMDPSFVPECFGGTASDDILTPIEDA</sequence>
<dbReference type="Proteomes" id="UP000316726">
    <property type="component" value="Chromosome 19"/>
</dbReference>
<dbReference type="InterPro" id="IPR011074">
    <property type="entry name" value="CRAL/TRIO_N_dom"/>
</dbReference>
<name>A0A5B8MZU8_9CHLO</name>
<dbReference type="Pfam" id="PF00650">
    <property type="entry name" value="CRAL_TRIO"/>
    <property type="match status" value="1"/>
</dbReference>
<accession>A0A5B8MZU8</accession>
<evidence type="ECO:0000313" key="4">
    <source>
        <dbReference type="Proteomes" id="UP000316726"/>
    </source>
</evidence>
<dbReference type="InterPro" id="IPR036865">
    <property type="entry name" value="CRAL-TRIO_dom_sf"/>
</dbReference>
<dbReference type="OrthoDB" id="1434354at2759"/>
<dbReference type="SMART" id="SM01100">
    <property type="entry name" value="CRAL_TRIO_N"/>
    <property type="match status" value="1"/>
</dbReference>
<evidence type="ECO:0000313" key="3">
    <source>
        <dbReference type="EMBL" id="QDZ25831.1"/>
    </source>
</evidence>
<dbReference type="InterPro" id="IPR036273">
    <property type="entry name" value="CRAL/TRIO_N_dom_sf"/>
</dbReference>
<keyword evidence="1" id="KW-0175">Coiled coil</keyword>